<dbReference type="PANTHER" id="PTHR12558:SF33">
    <property type="entry name" value="BLL7664 PROTEIN"/>
    <property type="match status" value="1"/>
</dbReference>
<organism evidence="6 7">
    <name type="scientific">Boseongicola aestuarii</name>
    <dbReference type="NCBI Taxonomy" id="1470561"/>
    <lineage>
        <taxon>Bacteria</taxon>
        <taxon>Pseudomonadati</taxon>
        <taxon>Pseudomonadota</taxon>
        <taxon>Alphaproteobacteria</taxon>
        <taxon>Rhodobacterales</taxon>
        <taxon>Paracoccaceae</taxon>
        <taxon>Boseongicola</taxon>
    </lineage>
</organism>
<keyword evidence="7" id="KW-1185">Reference proteome</keyword>
<keyword evidence="4" id="KW-1133">Transmembrane helix</keyword>
<sequence length="548" mass="60058">MTSEIATKSRVLRIGQGRYDLETGALTAADGTPIHLRKQSADVLAVLSSNPGQVVDREALVQAVWKDIATTDDSLIQCIADIRRALGKEVIETYPKIGYRLVAVAAYADHPAERPRNRLRQFAAVGVCVLFAVGLGLWFKTDPSGFYADGTAIVPPRVVPNKTLAVLPFVNLGGGDELQFFGDGLSEDLTTDLAKIPDLTVIAFASSGDFPQAEAGFREIAENLGVRYLVRGTVRHSNDRVRINVSLIDPFEGVNVWAERFDRVRQNPFDVQEDVTRAIVDALSLSLNANVVPSRVATDAYFMLLRGLEPLREGTIEGNRRAREYFEKALELEPNYARAHAYIAVAYGRDMMFDYAAPSQRQSVQPGLQAAIAAIQLDPDIPNAYYALAVLNLAIGENDKALAAARHSIQLNRNFAEGYAILAEASVYGGDLEEALESIQHAKRLHPHHPARFDWVEAHVHLQLGDADTARALLEKTVEEAPGFAAAFVLLAAAYAEQGEHQRAKSVLAALRAQQPGFRVGEFVASAPFVSEDRRQRLDNALQRANRD</sequence>
<dbReference type="Gene3D" id="3.40.50.10070">
    <property type="entry name" value="TolB, N-terminal domain"/>
    <property type="match status" value="1"/>
</dbReference>
<dbReference type="Proteomes" id="UP000201838">
    <property type="component" value="Unassembled WGS sequence"/>
</dbReference>
<dbReference type="InterPro" id="IPR036388">
    <property type="entry name" value="WH-like_DNA-bd_sf"/>
</dbReference>
<dbReference type="InterPro" id="IPR001867">
    <property type="entry name" value="OmpR/PhoB-type_DNA-bd"/>
</dbReference>
<evidence type="ECO:0000259" key="5">
    <source>
        <dbReference type="PROSITE" id="PS51755"/>
    </source>
</evidence>
<dbReference type="PANTHER" id="PTHR12558">
    <property type="entry name" value="CELL DIVISION CYCLE 16,23,27"/>
    <property type="match status" value="1"/>
</dbReference>
<keyword evidence="4" id="KW-0812">Transmembrane</keyword>
<dbReference type="Gene3D" id="1.10.10.10">
    <property type="entry name" value="Winged helix-like DNA-binding domain superfamily/Winged helix DNA-binding domain"/>
    <property type="match status" value="1"/>
</dbReference>
<dbReference type="InterPro" id="IPR016032">
    <property type="entry name" value="Sig_transdc_resp-reg_C-effctor"/>
</dbReference>
<evidence type="ECO:0000256" key="1">
    <source>
        <dbReference type="ARBA" id="ARBA00023125"/>
    </source>
</evidence>
<dbReference type="PROSITE" id="PS50005">
    <property type="entry name" value="TPR"/>
    <property type="match status" value="1"/>
</dbReference>
<dbReference type="AlphaFoldDB" id="A0A238J4F5"/>
<dbReference type="Pfam" id="PF00486">
    <property type="entry name" value="Trans_reg_C"/>
    <property type="match status" value="1"/>
</dbReference>
<reference evidence="7" key="1">
    <citation type="submission" date="2017-05" db="EMBL/GenBank/DDBJ databases">
        <authorList>
            <person name="Rodrigo-Torres L."/>
            <person name="Arahal R. D."/>
            <person name="Lucena T."/>
        </authorList>
    </citation>
    <scope>NUCLEOTIDE SEQUENCE [LARGE SCALE GENOMIC DNA]</scope>
    <source>
        <strain evidence="7">CECT 8489</strain>
    </source>
</reference>
<dbReference type="Gene3D" id="1.25.40.10">
    <property type="entry name" value="Tetratricopeptide repeat domain"/>
    <property type="match status" value="3"/>
</dbReference>
<keyword evidence="1 3" id="KW-0238">DNA-binding</keyword>
<dbReference type="RefSeq" id="WP_093975815.1">
    <property type="nucleotide sequence ID" value="NZ_FXXQ01000021.1"/>
</dbReference>
<accession>A0A238J4F5</accession>
<evidence type="ECO:0000256" key="2">
    <source>
        <dbReference type="PROSITE-ProRule" id="PRU00339"/>
    </source>
</evidence>
<dbReference type="InterPro" id="IPR019734">
    <property type="entry name" value="TPR_rpt"/>
</dbReference>
<dbReference type="SMART" id="SM00862">
    <property type="entry name" value="Trans_reg_C"/>
    <property type="match status" value="1"/>
</dbReference>
<keyword evidence="2" id="KW-0802">TPR repeat</keyword>
<evidence type="ECO:0000256" key="4">
    <source>
        <dbReference type="SAM" id="Phobius"/>
    </source>
</evidence>
<name>A0A238J4F5_9RHOB</name>
<proteinExistence type="predicted"/>
<feature type="DNA-binding region" description="OmpR/PhoB-type" evidence="3">
    <location>
        <begin position="9"/>
        <end position="103"/>
    </location>
</feature>
<dbReference type="GO" id="GO:0000160">
    <property type="term" value="P:phosphorelay signal transduction system"/>
    <property type="evidence" value="ECO:0007669"/>
    <property type="project" value="InterPro"/>
</dbReference>
<dbReference type="OrthoDB" id="54411at2"/>
<dbReference type="GO" id="GO:0003677">
    <property type="term" value="F:DNA binding"/>
    <property type="evidence" value="ECO:0007669"/>
    <property type="project" value="UniProtKB-UniRule"/>
</dbReference>
<dbReference type="GO" id="GO:0006355">
    <property type="term" value="P:regulation of DNA-templated transcription"/>
    <property type="evidence" value="ECO:0007669"/>
    <property type="project" value="InterPro"/>
</dbReference>
<evidence type="ECO:0000313" key="6">
    <source>
        <dbReference type="EMBL" id="SMX25629.1"/>
    </source>
</evidence>
<protein>
    <submittedName>
        <fullName evidence="6">DNA-binding transcriptional activator CadC</fullName>
    </submittedName>
</protein>
<feature type="domain" description="OmpR/PhoB-type" evidence="5">
    <location>
        <begin position="9"/>
        <end position="103"/>
    </location>
</feature>
<feature type="transmembrane region" description="Helical" evidence="4">
    <location>
        <begin position="122"/>
        <end position="139"/>
    </location>
</feature>
<dbReference type="EMBL" id="FXXQ01000021">
    <property type="protein sequence ID" value="SMX25629.1"/>
    <property type="molecule type" value="Genomic_DNA"/>
</dbReference>
<dbReference type="CDD" id="cd00383">
    <property type="entry name" value="trans_reg_C"/>
    <property type="match status" value="1"/>
</dbReference>
<dbReference type="SMART" id="SM00028">
    <property type="entry name" value="TPR"/>
    <property type="match status" value="4"/>
</dbReference>
<keyword evidence="4" id="KW-0472">Membrane</keyword>
<gene>
    <name evidence="6" type="ORF">BOA8489_03773</name>
</gene>
<dbReference type="Pfam" id="PF14559">
    <property type="entry name" value="TPR_19"/>
    <property type="match status" value="1"/>
</dbReference>
<dbReference type="SUPFAM" id="SSF48452">
    <property type="entry name" value="TPR-like"/>
    <property type="match status" value="2"/>
</dbReference>
<feature type="repeat" description="TPR" evidence="2">
    <location>
        <begin position="416"/>
        <end position="449"/>
    </location>
</feature>
<dbReference type="SUPFAM" id="SSF46894">
    <property type="entry name" value="C-terminal effector domain of the bipartite response regulators"/>
    <property type="match status" value="1"/>
</dbReference>
<evidence type="ECO:0000256" key="3">
    <source>
        <dbReference type="PROSITE-ProRule" id="PRU01091"/>
    </source>
</evidence>
<dbReference type="Pfam" id="PF13181">
    <property type="entry name" value="TPR_8"/>
    <property type="match status" value="1"/>
</dbReference>
<dbReference type="InterPro" id="IPR011990">
    <property type="entry name" value="TPR-like_helical_dom_sf"/>
</dbReference>
<dbReference type="PROSITE" id="PS51755">
    <property type="entry name" value="OMPR_PHOB"/>
    <property type="match status" value="1"/>
</dbReference>
<evidence type="ECO:0000313" key="7">
    <source>
        <dbReference type="Proteomes" id="UP000201838"/>
    </source>
</evidence>